<keyword evidence="8" id="KW-0808">Transferase</keyword>
<keyword evidence="8" id="KW-0418">Kinase</keyword>
<evidence type="ECO:0000256" key="2">
    <source>
        <dbReference type="ARBA" id="ARBA00005543"/>
    </source>
</evidence>
<reference evidence="8" key="1">
    <citation type="journal article" date="2020" name="New Phytol.">
        <title>Comparative genomics reveals dynamic genome evolution in host specialist ectomycorrhizal fungi.</title>
        <authorList>
            <person name="Lofgren L.A."/>
            <person name="Nguyen N.H."/>
            <person name="Vilgalys R."/>
            <person name="Ruytinx J."/>
            <person name="Liao H.L."/>
            <person name="Branco S."/>
            <person name="Kuo A."/>
            <person name="LaButti K."/>
            <person name="Lipzen A."/>
            <person name="Andreopoulos W."/>
            <person name="Pangilinan J."/>
            <person name="Riley R."/>
            <person name="Hundley H."/>
            <person name="Na H."/>
            <person name="Barry K."/>
            <person name="Grigoriev I.V."/>
            <person name="Stajich J.E."/>
            <person name="Kennedy P.G."/>
        </authorList>
    </citation>
    <scope>NUCLEOTIDE SEQUENCE</scope>
    <source>
        <strain evidence="8">DOB743</strain>
    </source>
</reference>
<dbReference type="InterPro" id="IPR002575">
    <property type="entry name" value="Aminoglycoside_PTrfase"/>
</dbReference>
<dbReference type="PANTHER" id="PTHR36091">
    <property type="entry name" value="ALTERED INHERITANCE OF MITOCHONDRIA PROTEIN 9, MITOCHONDRIAL"/>
    <property type="match status" value="1"/>
</dbReference>
<comment type="subcellular location">
    <subcellularLocation>
        <location evidence="1">Mitochondrion</location>
    </subcellularLocation>
</comment>
<evidence type="ECO:0000313" key="9">
    <source>
        <dbReference type="Proteomes" id="UP000714275"/>
    </source>
</evidence>
<name>A0A9P6ZQA0_9AGAM</name>
<evidence type="ECO:0000256" key="4">
    <source>
        <dbReference type="ARBA" id="ARBA00022946"/>
    </source>
</evidence>
<accession>A0A9P6ZQA0</accession>
<organism evidence="8 9">
    <name type="scientific">Suillus placidus</name>
    <dbReference type="NCBI Taxonomy" id="48579"/>
    <lineage>
        <taxon>Eukaryota</taxon>
        <taxon>Fungi</taxon>
        <taxon>Dikarya</taxon>
        <taxon>Basidiomycota</taxon>
        <taxon>Agaricomycotina</taxon>
        <taxon>Agaricomycetes</taxon>
        <taxon>Agaricomycetidae</taxon>
        <taxon>Boletales</taxon>
        <taxon>Suillineae</taxon>
        <taxon>Suillaceae</taxon>
        <taxon>Suillus</taxon>
    </lineage>
</organism>
<dbReference type="OrthoDB" id="2831558at2759"/>
<dbReference type="PANTHER" id="PTHR36091:SF1">
    <property type="entry name" value="ALTERED INHERITANCE OF MITOCHONDRIA PROTEIN 9, MITOCHONDRIAL"/>
    <property type="match status" value="1"/>
</dbReference>
<evidence type="ECO:0000313" key="8">
    <source>
        <dbReference type="EMBL" id="KAG1774724.1"/>
    </source>
</evidence>
<feature type="domain" description="Aminoglycoside phosphotransferase" evidence="7">
    <location>
        <begin position="59"/>
        <end position="340"/>
    </location>
</feature>
<keyword evidence="9" id="KW-1185">Reference proteome</keyword>
<evidence type="ECO:0000256" key="1">
    <source>
        <dbReference type="ARBA" id="ARBA00004173"/>
    </source>
</evidence>
<comment type="similarity">
    <text evidence="2">Belongs to the AIM9 family.</text>
</comment>
<dbReference type="InterPro" id="IPR011009">
    <property type="entry name" value="Kinase-like_dom_sf"/>
</dbReference>
<keyword evidence="4" id="KW-0809">Transit peptide</keyword>
<proteinExistence type="inferred from homology"/>
<sequence length="542" mass="61938">MHSTAATSNLDTAELFRYTTGRWLYNEREQNICRYVKFDVDSLLNVACKAVGARSCTKITKFDEGSYNKAFCLTFDDETQVIARIPCPVAGPSYLTTASELATLEFAREVLQLPVPRVLTWSGAEGCSTNRVIIDYIIMEVVPGVPLGMRWYQVAGREQVSPLVDGILDFESRMESVHFSQYGSLYFKEDVAPELQTHPLFAGEVDDSLKCFAEKYRIGPLIDRHWWRGVRSRMALDRGPWPDATSYYLAVAKNEQKLLAQHTPDSQTPSFRRTPIHPRETHLRLLDMYIRAIPFVLPQDSELSTPTLWHPDLSLGNILISESHIPSIQGVIDWQHAAILPYFQQVALPPAVVYEGHQFNPRLHPLALASSREPPDTLDPAEEEEYRLHHRLATRHNLYQAHIRLSHKRRHAASSLPHIEQLIMLPTYVVRACSDGILDLRQCLLFLRDNWTKVAPAGVPCPIEFSQDEIAEHEQQWRAFQFYQAAIELFNTKLDCEGDGRVSHDSYEAVKERLEGLKESWSEEFTGSPFPYQDGEYSFFLS</sequence>
<dbReference type="Pfam" id="PF01636">
    <property type="entry name" value="APH"/>
    <property type="match status" value="1"/>
</dbReference>
<evidence type="ECO:0000256" key="6">
    <source>
        <dbReference type="ARBA" id="ARBA00031849"/>
    </source>
</evidence>
<dbReference type="SUPFAM" id="SSF56112">
    <property type="entry name" value="Protein kinase-like (PK-like)"/>
    <property type="match status" value="1"/>
</dbReference>
<dbReference type="Proteomes" id="UP000714275">
    <property type="component" value="Unassembled WGS sequence"/>
</dbReference>
<protein>
    <recommendedName>
        <fullName evidence="3">Altered inheritance of mitochondria protein 9, mitochondrial</fullName>
    </recommendedName>
    <alternativeName>
        <fullName evidence="6">Found in mitochondrial proteome protein 29</fullName>
    </alternativeName>
</protein>
<evidence type="ECO:0000256" key="5">
    <source>
        <dbReference type="ARBA" id="ARBA00023128"/>
    </source>
</evidence>
<comment type="caution">
    <text evidence="8">The sequence shown here is derived from an EMBL/GenBank/DDBJ whole genome shotgun (WGS) entry which is preliminary data.</text>
</comment>
<evidence type="ECO:0000256" key="3">
    <source>
        <dbReference type="ARBA" id="ARBA00016197"/>
    </source>
</evidence>
<dbReference type="InterPro" id="IPR051035">
    <property type="entry name" value="Mito_inheritance_9"/>
</dbReference>
<dbReference type="AlphaFoldDB" id="A0A9P6ZQA0"/>
<evidence type="ECO:0000259" key="7">
    <source>
        <dbReference type="Pfam" id="PF01636"/>
    </source>
</evidence>
<dbReference type="GO" id="GO:0016301">
    <property type="term" value="F:kinase activity"/>
    <property type="evidence" value="ECO:0007669"/>
    <property type="project" value="UniProtKB-KW"/>
</dbReference>
<dbReference type="EMBL" id="JABBWD010000039">
    <property type="protein sequence ID" value="KAG1774724.1"/>
    <property type="molecule type" value="Genomic_DNA"/>
</dbReference>
<gene>
    <name evidence="8" type="ORF">EV702DRAFT_974236</name>
</gene>
<keyword evidence="5" id="KW-0496">Mitochondrion</keyword>
<dbReference type="GO" id="GO:0005739">
    <property type="term" value="C:mitochondrion"/>
    <property type="evidence" value="ECO:0007669"/>
    <property type="project" value="UniProtKB-SubCell"/>
</dbReference>